<reference evidence="6 7" key="1">
    <citation type="journal article" date="2023" name="Arcadia Sci">
        <title>De novo assembly of a long-read Amblyomma americanum tick genome.</title>
        <authorList>
            <person name="Chou S."/>
            <person name="Poskanzer K.E."/>
            <person name="Rollins M."/>
            <person name="Thuy-Boun P.S."/>
        </authorList>
    </citation>
    <scope>NUCLEOTIDE SEQUENCE [LARGE SCALE GENOMIC DNA]</scope>
    <source>
        <strain evidence="6">F_SG_1</strain>
        <tissue evidence="6">Salivary glands</tissue>
    </source>
</reference>
<comment type="subcellular location">
    <subcellularLocation>
        <location evidence="1">Endomembrane system</location>
        <topology evidence="1">Multi-pass membrane protein</topology>
    </subcellularLocation>
</comment>
<gene>
    <name evidence="6" type="ORF">V5799_026409</name>
</gene>
<proteinExistence type="predicted"/>
<evidence type="ECO:0000256" key="5">
    <source>
        <dbReference type="SAM" id="Phobius"/>
    </source>
</evidence>
<protein>
    <submittedName>
        <fullName evidence="6">Uncharacterized protein</fullName>
    </submittedName>
</protein>
<keyword evidence="2 5" id="KW-0812">Transmembrane</keyword>
<dbReference type="PANTHER" id="PTHR43826:SF3">
    <property type="entry name" value="GLUCOSE-6-PHOSPHATE EXCHANGER SLC37A4"/>
    <property type="match status" value="1"/>
</dbReference>
<evidence type="ECO:0000256" key="1">
    <source>
        <dbReference type="ARBA" id="ARBA00004127"/>
    </source>
</evidence>
<dbReference type="InterPro" id="IPR036259">
    <property type="entry name" value="MFS_trans_sf"/>
</dbReference>
<dbReference type="SUPFAM" id="SSF103473">
    <property type="entry name" value="MFS general substrate transporter"/>
    <property type="match status" value="1"/>
</dbReference>
<evidence type="ECO:0000256" key="4">
    <source>
        <dbReference type="ARBA" id="ARBA00023136"/>
    </source>
</evidence>
<comment type="caution">
    <text evidence="6">The sequence shown here is derived from an EMBL/GenBank/DDBJ whole genome shotgun (WGS) entry which is preliminary data.</text>
</comment>
<keyword evidence="7" id="KW-1185">Reference proteome</keyword>
<name>A0AAQ4DIN7_AMBAM</name>
<evidence type="ECO:0000256" key="2">
    <source>
        <dbReference type="ARBA" id="ARBA00022692"/>
    </source>
</evidence>
<dbReference type="InterPro" id="IPR011701">
    <property type="entry name" value="MFS"/>
</dbReference>
<dbReference type="InterPro" id="IPR051337">
    <property type="entry name" value="OPA_Antiporter"/>
</dbReference>
<evidence type="ECO:0000256" key="3">
    <source>
        <dbReference type="ARBA" id="ARBA00022989"/>
    </source>
</evidence>
<keyword evidence="4 5" id="KW-0472">Membrane</keyword>
<organism evidence="6 7">
    <name type="scientific">Amblyomma americanum</name>
    <name type="common">Lone star tick</name>
    <dbReference type="NCBI Taxonomy" id="6943"/>
    <lineage>
        <taxon>Eukaryota</taxon>
        <taxon>Metazoa</taxon>
        <taxon>Ecdysozoa</taxon>
        <taxon>Arthropoda</taxon>
        <taxon>Chelicerata</taxon>
        <taxon>Arachnida</taxon>
        <taxon>Acari</taxon>
        <taxon>Parasitiformes</taxon>
        <taxon>Ixodida</taxon>
        <taxon>Ixodoidea</taxon>
        <taxon>Ixodidae</taxon>
        <taxon>Amblyomminae</taxon>
        <taxon>Amblyomma</taxon>
    </lineage>
</organism>
<dbReference type="Pfam" id="PF07690">
    <property type="entry name" value="MFS_1"/>
    <property type="match status" value="1"/>
</dbReference>
<keyword evidence="3 5" id="KW-1133">Transmembrane helix</keyword>
<dbReference type="GO" id="GO:0035435">
    <property type="term" value="P:phosphate ion transmembrane transport"/>
    <property type="evidence" value="ECO:0007669"/>
    <property type="project" value="TreeGrafter"/>
</dbReference>
<dbReference type="GO" id="GO:0061513">
    <property type="term" value="F:glucose 6-phosphate:phosphate antiporter activity"/>
    <property type="evidence" value="ECO:0007669"/>
    <property type="project" value="TreeGrafter"/>
</dbReference>
<dbReference type="PANTHER" id="PTHR43826">
    <property type="entry name" value="GLUCOSE-6-PHOSPHATE EXCHANGER SLC37A4"/>
    <property type="match status" value="1"/>
</dbReference>
<accession>A0AAQ4DIN7</accession>
<dbReference type="AlphaFoldDB" id="A0AAQ4DIN7"/>
<evidence type="ECO:0000313" key="6">
    <source>
        <dbReference type="EMBL" id="KAK8762327.1"/>
    </source>
</evidence>
<dbReference type="GO" id="GO:0005789">
    <property type="term" value="C:endoplasmic reticulum membrane"/>
    <property type="evidence" value="ECO:0007669"/>
    <property type="project" value="TreeGrafter"/>
</dbReference>
<feature type="transmembrane region" description="Helical" evidence="5">
    <location>
        <begin position="28"/>
        <end position="52"/>
    </location>
</feature>
<dbReference type="Proteomes" id="UP001321473">
    <property type="component" value="Unassembled WGS sequence"/>
</dbReference>
<dbReference type="EMBL" id="JARKHS020030204">
    <property type="protein sequence ID" value="KAK8762327.1"/>
    <property type="molecule type" value="Genomic_DNA"/>
</dbReference>
<sequence>MILSSQNLAYAGSKFLCGVLSDSLSSRLMFAAGLLLSAGFTFVLAASSVSAYPFAALWFLNGCSQGCGWPSLIKVLQQVSEIIIASTAPVSPTSKKLCPVPKSA</sequence>
<evidence type="ECO:0000313" key="7">
    <source>
        <dbReference type="Proteomes" id="UP001321473"/>
    </source>
</evidence>
<dbReference type="Gene3D" id="1.20.1250.20">
    <property type="entry name" value="MFS general substrate transporter like domains"/>
    <property type="match status" value="1"/>
</dbReference>